<protein>
    <submittedName>
        <fullName evidence="1">Uncharacterized protein z815R</fullName>
    </submittedName>
</protein>
<evidence type="ECO:0000313" key="2">
    <source>
        <dbReference type="Proteomes" id="UP000202420"/>
    </source>
</evidence>
<dbReference type="Proteomes" id="UP000202420">
    <property type="component" value="Segment"/>
</dbReference>
<accession>A7KA75</accession>
<keyword evidence="2" id="KW-1185">Reference proteome</keyword>
<dbReference type="KEGG" id="vg:5470641"/>
<reference evidence="1 2" key="1">
    <citation type="submission" date="2006-09" db="EMBL/GenBank/DDBJ databases">
        <title>Sequence and annotation of the 288-kb ATCV-1 virus that infects an endosymbiotic Chlorella strain of the heliozoon Acanthocystis turfacea.</title>
        <authorList>
            <person name="Fitzgerald L.A."/>
            <person name="Graves M.V."/>
            <person name="Li X."/>
            <person name="Pfitzner A.J.P."/>
            <person name="Hartigan J."/>
            <person name="Van Etten J.L."/>
        </authorList>
    </citation>
    <scope>NUCLEOTIDE SEQUENCE [LARGE SCALE GENOMIC DNA]</scope>
    <source>
        <strain evidence="1 2">ATCV-1</strain>
    </source>
</reference>
<dbReference type="EMBL" id="EF101928">
    <property type="protein sequence ID" value="ABT16949.1"/>
    <property type="molecule type" value="Genomic_DNA"/>
</dbReference>
<proteinExistence type="predicted"/>
<name>A7KA75_9PHYC</name>
<sequence>MSGNDAAGLFVRYFQPVRRHDIDNFPNDANVWHWHWWRHGVRRRKCRNDGGQGRGVGLEHDGRGVLHGCRGQLLDDLPLESVSKVVRHLINARIKRVGASSLTRAVAVHRPKACIRHPRRCLDENVHLFRVGNSEYLALYIVHANHGDCSDLGGRVPGGQYLRPQVFARRDDVCAHTTLWFRGSRIAEVHAHAVERLYDGAIFAGVPDKVLPGKRETNGQHRETIRYLEFGVLFVQQRDCLVADIHTLRIVYRPSLDVKINAVQGVQINNARIFSDEGVYVGDDICKLRTICAAKRHRHVTTDGANLTDLIEKVLSLKFDGAAPGCLVAAVCNDERKGEKFLATLGVVFHEAGRRKCTGINVRREHLWPPRTSLSKRGVAANHGENLVETQISGKAFGAAKTNGLCFTCFDDVVPIFGSHYYVNALADKVSFRKPRECLVLWEVVFESPIQNIICVIILEHEQTVVTRLPICIFLD</sequence>
<organism evidence="1 2">
    <name type="scientific">Chlorovirus heliozoae</name>
    <dbReference type="NCBI Taxonomy" id="322019"/>
    <lineage>
        <taxon>Viruses</taxon>
        <taxon>Varidnaviria</taxon>
        <taxon>Bamfordvirae</taxon>
        <taxon>Nucleocytoviricota</taxon>
        <taxon>Megaviricetes</taxon>
        <taxon>Algavirales</taxon>
        <taxon>Phycodnaviridae</taxon>
        <taxon>Chlorovirus</taxon>
    </lineage>
</organism>
<dbReference type="GeneID" id="5470641"/>
<gene>
    <name evidence="1" type="primary">z815R</name>
    <name evidence="1" type="ORF">ATCV1_z815R</name>
</gene>
<dbReference type="RefSeq" id="YP_001427296.1">
    <property type="nucleotide sequence ID" value="NC_008724.1"/>
</dbReference>
<evidence type="ECO:0000313" key="1">
    <source>
        <dbReference type="EMBL" id="ABT16949.1"/>
    </source>
</evidence>